<evidence type="ECO:0000313" key="2">
    <source>
        <dbReference type="EMBL" id="CAK9141029.1"/>
    </source>
</evidence>
<gene>
    <name evidence="2" type="ORF">ILEXP_LOCUS8550</name>
</gene>
<protein>
    <submittedName>
        <fullName evidence="2">Uncharacterized protein</fullName>
    </submittedName>
</protein>
<accession>A0ABC8R7U4</accession>
<organism evidence="2 3">
    <name type="scientific">Ilex paraguariensis</name>
    <name type="common">yerba mate</name>
    <dbReference type="NCBI Taxonomy" id="185542"/>
    <lineage>
        <taxon>Eukaryota</taxon>
        <taxon>Viridiplantae</taxon>
        <taxon>Streptophyta</taxon>
        <taxon>Embryophyta</taxon>
        <taxon>Tracheophyta</taxon>
        <taxon>Spermatophyta</taxon>
        <taxon>Magnoliopsida</taxon>
        <taxon>eudicotyledons</taxon>
        <taxon>Gunneridae</taxon>
        <taxon>Pentapetalae</taxon>
        <taxon>asterids</taxon>
        <taxon>campanulids</taxon>
        <taxon>Aquifoliales</taxon>
        <taxon>Aquifoliaceae</taxon>
        <taxon>Ilex</taxon>
    </lineage>
</organism>
<proteinExistence type="predicted"/>
<dbReference type="EMBL" id="CAUOFW020001092">
    <property type="protein sequence ID" value="CAK9141029.1"/>
    <property type="molecule type" value="Genomic_DNA"/>
</dbReference>
<reference evidence="2 3" key="1">
    <citation type="submission" date="2024-02" db="EMBL/GenBank/DDBJ databases">
        <authorList>
            <person name="Vignale AGUSTIN F."/>
            <person name="Sosa J E."/>
            <person name="Modenutti C."/>
        </authorList>
    </citation>
    <scope>NUCLEOTIDE SEQUENCE [LARGE SCALE GENOMIC DNA]</scope>
</reference>
<feature type="non-terminal residue" evidence="2">
    <location>
        <position position="82"/>
    </location>
</feature>
<keyword evidence="3" id="KW-1185">Reference proteome</keyword>
<feature type="compositionally biased region" description="Polar residues" evidence="1">
    <location>
        <begin position="71"/>
        <end position="82"/>
    </location>
</feature>
<feature type="region of interest" description="Disordered" evidence="1">
    <location>
        <begin position="1"/>
        <end position="82"/>
    </location>
</feature>
<comment type="caution">
    <text evidence="2">The sequence shown here is derived from an EMBL/GenBank/DDBJ whole genome shotgun (WGS) entry which is preliminary data.</text>
</comment>
<dbReference type="AlphaFoldDB" id="A0ABC8R7U4"/>
<sequence length="82" mass="8090">GSSREASDPPSSAYCAMGGAPSFPGMTQAPFSKADGAGGSQSAKSLTPDRGGDTGKPGGIVGNSKKRSISDLGQLSTQDMLL</sequence>
<evidence type="ECO:0000313" key="3">
    <source>
        <dbReference type="Proteomes" id="UP001642360"/>
    </source>
</evidence>
<evidence type="ECO:0000256" key="1">
    <source>
        <dbReference type="SAM" id="MobiDB-lite"/>
    </source>
</evidence>
<name>A0ABC8R7U4_9AQUA</name>
<dbReference type="Proteomes" id="UP001642360">
    <property type="component" value="Unassembled WGS sequence"/>
</dbReference>
<feature type="non-terminal residue" evidence="2">
    <location>
        <position position="1"/>
    </location>
</feature>